<keyword evidence="2" id="KW-1185">Reference proteome</keyword>
<dbReference type="Proteomes" id="UP001062846">
    <property type="component" value="Chromosome 9"/>
</dbReference>
<sequence length="389" mass="43435">MAVVFVNCGDVKPSYCVFDKDRRLKSPSLGLAQFLKFYHQTTIALNNAVFWPVSLPNPPRVFLKCVHLIFSSDQPGLLAICPSWGLSQKLPRIVGPNRAREVSLTAMAIAEQAESCYVSLIQYSLLRLLLLVSELGFALEHATGLSLNGDVDVHSIFVVSLPTSHPNLAPQKLLDKSSKWKAPPLPDGPVELFVGILSAGNHFAEQMAVRKSWMQHTLIKSSNVVARFLVALNGRKAVNLELKKEAEFFGDIVIVPYLDNYDLVLKTVAISEYGVHTVSAKYIMKCDDDTFVRVDAVIKEVEKIADDKSFYVGNINYYHKPLRYALAEAGIILSKLSGKNSSSDLDDSQGHEGVYFFPERFLSRQDLIDWKVQLEYETVPGIEEKVEED</sequence>
<organism evidence="1 2">
    <name type="scientific">Rhododendron molle</name>
    <name type="common">Chinese azalea</name>
    <name type="synonym">Azalea mollis</name>
    <dbReference type="NCBI Taxonomy" id="49168"/>
    <lineage>
        <taxon>Eukaryota</taxon>
        <taxon>Viridiplantae</taxon>
        <taxon>Streptophyta</taxon>
        <taxon>Embryophyta</taxon>
        <taxon>Tracheophyta</taxon>
        <taxon>Spermatophyta</taxon>
        <taxon>Magnoliopsida</taxon>
        <taxon>eudicotyledons</taxon>
        <taxon>Gunneridae</taxon>
        <taxon>Pentapetalae</taxon>
        <taxon>asterids</taxon>
        <taxon>Ericales</taxon>
        <taxon>Ericaceae</taxon>
        <taxon>Ericoideae</taxon>
        <taxon>Rhodoreae</taxon>
        <taxon>Rhododendron</taxon>
    </lineage>
</organism>
<protein>
    <submittedName>
        <fullName evidence="1">Uncharacterized protein</fullName>
    </submittedName>
</protein>
<proteinExistence type="predicted"/>
<dbReference type="EMBL" id="CM046396">
    <property type="protein sequence ID" value="KAI8537627.1"/>
    <property type="molecule type" value="Genomic_DNA"/>
</dbReference>
<gene>
    <name evidence="1" type="ORF">RHMOL_Rhmol09G0038800</name>
</gene>
<comment type="caution">
    <text evidence="1">The sequence shown here is derived from an EMBL/GenBank/DDBJ whole genome shotgun (WGS) entry which is preliminary data.</text>
</comment>
<name>A0ACC0MAU9_RHOML</name>
<accession>A0ACC0MAU9</accession>
<evidence type="ECO:0000313" key="1">
    <source>
        <dbReference type="EMBL" id="KAI8537627.1"/>
    </source>
</evidence>
<evidence type="ECO:0000313" key="2">
    <source>
        <dbReference type="Proteomes" id="UP001062846"/>
    </source>
</evidence>
<reference evidence="1" key="1">
    <citation type="submission" date="2022-02" db="EMBL/GenBank/DDBJ databases">
        <title>Plant Genome Project.</title>
        <authorList>
            <person name="Zhang R.-G."/>
        </authorList>
    </citation>
    <scope>NUCLEOTIDE SEQUENCE</scope>
    <source>
        <strain evidence="1">AT1</strain>
    </source>
</reference>